<sequence>MRNLKREQAIELLNDLFGENVKEKFEEQVKNAGEHGNPSFVINNAEGKMVEVKVDWDKEADVLSYSINEDYTSD</sequence>
<evidence type="ECO:0008006" key="3">
    <source>
        <dbReference type="Google" id="ProtNLM"/>
    </source>
</evidence>
<evidence type="ECO:0000313" key="2">
    <source>
        <dbReference type="Proteomes" id="UP001597383"/>
    </source>
</evidence>
<accession>A0ABW4W2Y7</accession>
<name>A0ABW4W2Y7_9BACI</name>
<dbReference type="RefSeq" id="WP_377558027.1">
    <property type="nucleotide sequence ID" value="NZ_JBHUHQ010000019.1"/>
</dbReference>
<keyword evidence="2" id="KW-1185">Reference proteome</keyword>
<organism evidence="1 2">
    <name type="scientific">Ornithinibacillus salinisoli</name>
    <dbReference type="NCBI Taxonomy" id="1848459"/>
    <lineage>
        <taxon>Bacteria</taxon>
        <taxon>Bacillati</taxon>
        <taxon>Bacillota</taxon>
        <taxon>Bacilli</taxon>
        <taxon>Bacillales</taxon>
        <taxon>Bacillaceae</taxon>
        <taxon>Ornithinibacillus</taxon>
    </lineage>
</organism>
<dbReference type="EMBL" id="JBHUHQ010000019">
    <property type="protein sequence ID" value="MFD2045386.1"/>
    <property type="molecule type" value="Genomic_DNA"/>
</dbReference>
<reference evidence="2" key="1">
    <citation type="journal article" date="2019" name="Int. J. Syst. Evol. Microbiol.">
        <title>The Global Catalogue of Microorganisms (GCM) 10K type strain sequencing project: providing services to taxonomists for standard genome sequencing and annotation.</title>
        <authorList>
            <consortium name="The Broad Institute Genomics Platform"/>
            <consortium name="The Broad Institute Genome Sequencing Center for Infectious Disease"/>
            <person name="Wu L."/>
            <person name="Ma J."/>
        </authorList>
    </citation>
    <scope>NUCLEOTIDE SEQUENCE [LARGE SCALE GENOMIC DNA]</scope>
    <source>
        <strain evidence="2">R28</strain>
    </source>
</reference>
<gene>
    <name evidence="1" type="ORF">ACFSJF_13990</name>
</gene>
<dbReference type="Proteomes" id="UP001597383">
    <property type="component" value="Unassembled WGS sequence"/>
</dbReference>
<proteinExistence type="predicted"/>
<comment type="caution">
    <text evidence="1">The sequence shown here is derived from an EMBL/GenBank/DDBJ whole genome shotgun (WGS) entry which is preliminary data.</text>
</comment>
<protein>
    <recommendedName>
        <fullName evidence="3">PepSY domain-containing protein</fullName>
    </recommendedName>
</protein>
<evidence type="ECO:0000313" key="1">
    <source>
        <dbReference type="EMBL" id="MFD2045386.1"/>
    </source>
</evidence>